<name>A0A3N5C0Y4_9BACI</name>
<dbReference type="InterPro" id="IPR025013">
    <property type="entry name" value="DUF3907"/>
</dbReference>
<reference evidence="1 2" key="1">
    <citation type="submission" date="2018-11" db="EMBL/GenBank/DDBJ databases">
        <title>Genomic Encyclopedia of Type Strains, Phase IV (KMG-IV): sequencing the most valuable type-strain genomes for metagenomic binning, comparative biology and taxonomic classification.</title>
        <authorList>
            <person name="Goeker M."/>
        </authorList>
    </citation>
    <scope>NUCLEOTIDE SEQUENCE [LARGE SCALE GENOMIC DNA]</scope>
    <source>
        <strain evidence="1 2">DSM 18090</strain>
    </source>
</reference>
<protein>
    <submittedName>
        <fullName evidence="1">Uncharacterized protein DUF3907</fullName>
    </submittedName>
</protein>
<sequence>MDTQLRSQAELINDHLEIIEDELNDFLDFTSIDKVLDSNHQVPIDYIQNIFREFRYLAVYCGEGKRAITKLIQTDQLEQNYVDRVYKGIYYKCVIEYFSPKDEIWTEDSRASYRNKCSIDFRDDPGEIIEQTMKKVEPSFHELREQLDYLDL</sequence>
<dbReference type="RefSeq" id="WP_124219615.1">
    <property type="nucleotide sequence ID" value="NZ_RKRF01000007.1"/>
</dbReference>
<keyword evidence="2" id="KW-1185">Reference proteome</keyword>
<dbReference type="OrthoDB" id="2691359at2"/>
<gene>
    <name evidence="1" type="ORF">EDC24_0612</name>
</gene>
<dbReference type="AlphaFoldDB" id="A0A3N5C0Y4"/>
<accession>A0A3N5C0Y4</accession>
<organism evidence="1 2">
    <name type="scientific">Aquisalibacillus elongatus</name>
    <dbReference type="NCBI Taxonomy" id="485577"/>
    <lineage>
        <taxon>Bacteria</taxon>
        <taxon>Bacillati</taxon>
        <taxon>Bacillota</taxon>
        <taxon>Bacilli</taxon>
        <taxon>Bacillales</taxon>
        <taxon>Bacillaceae</taxon>
        <taxon>Aquisalibacillus</taxon>
    </lineage>
</organism>
<comment type="caution">
    <text evidence="1">The sequence shown here is derived from an EMBL/GenBank/DDBJ whole genome shotgun (WGS) entry which is preliminary data.</text>
</comment>
<dbReference type="EMBL" id="RKRF01000007">
    <property type="protein sequence ID" value="RPF55728.1"/>
    <property type="molecule type" value="Genomic_DNA"/>
</dbReference>
<proteinExistence type="predicted"/>
<dbReference type="Pfam" id="PF13047">
    <property type="entry name" value="DUF3907"/>
    <property type="match status" value="1"/>
</dbReference>
<evidence type="ECO:0000313" key="1">
    <source>
        <dbReference type="EMBL" id="RPF55728.1"/>
    </source>
</evidence>
<evidence type="ECO:0000313" key="2">
    <source>
        <dbReference type="Proteomes" id="UP000276443"/>
    </source>
</evidence>
<dbReference type="Proteomes" id="UP000276443">
    <property type="component" value="Unassembled WGS sequence"/>
</dbReference>